<sequence>MQLTLAQFILQQRQPIPPVFESDLQRKTVIVTGASNGIGQEAAIHFARMKPKKLILACRNKERGEAALKQLKDKTGCEAAELWTVDLLDFDSVKAFARRVEDECDRLDILVENAGILPPEKYTATKDGWEPCFQVNNLSTSLLALLLLPRMMETAEEHNTTPRLVVVSSEVHYWSKIDKKVIDAANPIKFYGSEDNFTRVDQKNRYPETKLMNILFVRAFNEHLREKKITIDSVNPGYCYSGLRANYKGAMAWFDWFMEKAIARTAEEGSRQLIWAALGGKDKEDELKGAYVSAENIMEPSDFVISEEGKHAQEVLWDNLIRELTHVDPKVKDVVQEYLTLPTPAKKTDPNPLSESVFDGI</sequence>
<protein>
    <recommendedName>
        <fullName evidence="4">NAD(P)-binding protein</fullName>
    </recommendedName>
</protein>
<dbReference type="SUPFAM" id="SSF51735">
    <property type="entry name" value="NAD(P)-binding Rossmann-fold domains"/>
    <property type="match status" value="1"/>
</dbReference>
<reference evidence="2 3" key="1">
    <citation type="submission" date="2019-12" db="EMBL/GenBank/DDBJ databases">
        <authorList>
            <person name="Floudas D."/>
            <person name="Bentzer J."/>
            <person name="Ahren D."/>
            <person name="Johansson T."/>
            <person name="Persson P."/>
            <person name="Tunlid A."/>
        </authorList>
    </citation>
    <scope>NUCLEOTIDE SEQUENCE [LARGE SCALE GENOMIC DNA]</scope>
    <source>
        <strain evidence="2 3">CBS 102.39</strain>
    </source>
</reference>
<evidence type="ECO:0000313" key="3">
    <source>
        <dbReference type="Proteomes" id="UP000521872"/>
    </source>
</evidence>
<keyword evidence="3" id="KW-1185">Reference proteome</keyword>
<dbReference type="PANTHER" id="PTHR43157">
    <property type="entry name" value="PHOSPHATIDYLINOSITOL-GLYCAN BIOSYNTHESIS CLASS F PROTEIN-RELATED"/>
    <property type="match status" value="1"/>
</dbReference>
<evidence type="ECO:0000256" key="1">
    <source>
        <dbReference type="ARBA" id="ARBA00023002"/>
    </source>
</evidence>
<dbReference type="AlphaFoldDB" id="A0A8H4QGS1"/>
<dbReference type="GO" id="GO:0016491">
    <property type="term" value="F:oxidoreductase activity"/>
    <property type="evidence" value="ECO:0007669"/>
    <property type="project" value="UniProtKB-KW"/>
</dbReference>
<organism evidence="2 3">
    <name type="scientific">Agrocybe pediades</name>
    <dbReference type="NCBI Taxonomy" id="84607"/>
    <lineage>
        <taxon>Eukaryota</taxon>
        <taxon>Fungi</taxon>
        <taxon>Dikarya</taxon>
        <taxon>Basidiomycota</taxon>
        <taxon>Agaricomycotina</taxon>
        <taxon>Agaricomycetes</taxon>
        <taxon>Agaricomycetidae</taxon>
        <taxon>Agaricales</taxon>
        <taxon>Agaricineae</taxon>
        <taxon>Strophariaceae</taxon>
        <taxon>Agrocybe</taxon>
    </lineage>
</organism>
<proteinExistence type="predicted"/>
<dbReference type="PRINTS" id="PR00081">
    <property type="entry name" value="GDHRDH"/>
</dbReference>
<dbReference type="Proteomes" id="UP000521872">
    <property type="component" value="Unassembled WGS sequence"/>
</dbReference>
<name>A0A8H4QGS1_9AGAR</name>
<dbReference type="EMBL" id="JAACJL010000058">
    <property type="protein sequence ID" value="KAF4610727.1"/>
    <property type="molecule type" value="Genomic_DNA"/>
</dbReference>
<keyword evidence="1" id="KW-0560">Oxidoreductase</keyword>
<dbReference type="Pfam" id="PF00106">
    <property type="entry name" value="adh_short"/>
    <property type="match status" value="1"/>
</dbReference>
<dbReference type="PANTHER" id="PTHR43157:SF31">
    <property type="entry name" value="PHOSPHATIDYLINOSITOL-GLYCAN BIOSYNTHESIS CLASS F PROTEIN"/>
    <property type="match status" value="1"/>
</dbReference>
<evidence type="ECO:0008006" key="4">
    <source>
        <dbReference type="Google" id="ProtNLM"/>
    </source>
</evidence>
<dbReference type="InterPro" id="IPR036291">
    <property type="entry name" value="NAD(P)-bd_dom_sf"/>
</dbReference>
<comment type="caution">
    <text evidence="2">The sequence shown here is derived from an EMBL/GenBank/DDBJ whole genome shotgun (WGS) entry which is preliminary data.</text>
</comment>
<gene>
    <name evidence="2" type="ORF">D9613_006657</name>
</gene>
<accession>A0A8H4QGS1</accession>
<dbReference type="InterPro" id="IPR002347">
    <property type="entry name" value="SDR_fam"/>
</dbReference>
<dbReference type="Gene3D" id="3.40.50.720">
    <property type="entry name" value="NAD(P)-binding Rossmann-like Domain"/>
    <property type="match status" value="1"/>
</dbReference>
<evidence type="ECO:0000313" key="2">
    <source>
        <dbReference type="EMBL" id="KAF4610727.1"/>
    </source>
</evidence>